<organism evidence="3 4">
    <name type="scientific">Streptococcus equinus</name>
    <name type="common">Streptococcus bovis</name>
    <dbReference type="NCBI Taxonomy" id="1335"/>
    <lineage>
        <taxon>Bacteria</taxon>
        <taxon>Bacillati</taxon>
        <taxon>Bacillota</taxon>
        <taxon>Bacilli</taxon>
        <taxon>Lactobacillales</taxon>
        <taxon>Streptococcaceae</taxon>
        <taxon>Streptococcus</taxon>
    </lineage>
</organism>
<sequence length="329" mass="36914">MRKIKQLSRSKHRQNSVYLNIFILIVSFVAILMIVSKVFFSGIVTHALDHGLDLSNASTYTTSQTANVSSSKANIYTSDGSSKTISQGTTISIESYCYNAEINQKEATLAKFSMDGETYYIDTNDISLEETNDINRYIAETLNYSHSDITSDIEEAFEQTSYKTDDGKPLGIIIHDTGVDNSTIDSEVNYMVQNYENQGVFVHSFIDSDTILRIANEKYEAQGAGANANPYYIQFELTHEDSQDGFAKQLANAAYYTAYMLKKYDLPVTLGQENGEGSIWTHEMVSNYLGGTDHVDPTDYWSESADDYFGVDYDVEDFAELVQAYYNAL</sequence>
<dbReference type="InterPro" id="IPR036505">
    <property type="entry name" value="Amidase/PGRP_sf"/>
</dbReference>
<evidence type="ECO:0000256" key="1">
    <source>
        <dbReference type="SAM" id="Phobius"/>
    </source>
</evidence>
<dbReference type="Proteomes" id="UP000183162">
    <property type="component" value="Unassembled WGS sequence"/>
</dbReference>
<dbReference type="AlphaFoldDB" id="A0A1G9KIS5"/>
<feature type="domain" description="N-acetylmuramoyl-L-alanine amidase" evidence="2">
    <location>
        <begin position="157"/>
        <end position="298"/>
    </location>
</feature>
<feature type="transmembrane region" description="Helical" evidence="1">
    <location>
        <begin position="21"/>
        <end position="40"/>
    </location>
</feature>
<dbReference type="CDD" id="cd06583">
    <property type="entry name" value="PGRP"/>
    <property type="match status" value="1"/>
</dbReference>
<dbReference type="Pfam" id="PF01510">
    <property type="entry name" value="Amidase_2"/>
    <property type="match status" value="1"/>
</dbReference>
<keyword evidence="1" id="KW-1133">Transmembrane helix</keyword>
<protein>
    <submittedName>
        <fullName evidence="3">N-acetylmuramoyl-L-alanine amidase</fullName>
    </submittedName>
</protein>
<proteinExistence type="predicted"/>
<reference evidence="3 4" key="1">
    <citation type="submission" date="2016-10" db="EMBL/GenBank/DDBJ databases">
        <authorList>
            <person name="de Groot N.N."/>
        </authorList>
    </citation>
    <scope>NUCLEOTIDE SEQUENCE [LARGE SCALE GENOMIC DNA]</scope>
    <source>
        <strain evidence="3 4">Sb09</strain>
    </source>
</reference>
<keyword evidence="1" id="KW-0812">Transmembrane</keyword>
<evidence type="ECO:0000259" key="2">
    <source>
        <dbReference type="SMART" id="SM00644"/>
    </source>
</evidence>
<dbReference type="Gene3D" id="3.40.80.10">
    <property type="entry name" value="Peptidoglycan recognition protein-like"/>
    <property type="match status" value="1"/>
</dbReference>
<dbReference type="OrthoDB" id="9816557at2"/>
<dbReference type="SUPFAM" id="SSF55846">
    <property type="entry name" value="N-acetylmuramoyl-L-alanine amidase-like"/>
    <property type="match status" value="1"/>
</dbReference>
<accession>A0A1G9KIS5</accession>
<evidence type="ECO:0000313" key="4">
    <source>
        <dbReference type="Proteomes" id="UP000183162"/>
    </source>
</evidence>
<gene>
    <name evidence="3" type="ORF">SAMN05216400_0851</name>
</gene>
<evidence type="ECO:0000313" key="3">
    <source>
        <dbReference type="EMBL" id="SDL49539.1"/>
    </source>
</evidence>
<dbReference type="GO" id="GO:0009253">
    <property type="term" value="P:peptidoglycan catabolic process"/>
    <property type="evidence" value="ECO:0007669"/>
    <property type="project" value="InterPro"/>
</dbReference>
<dbReference type="InterPro" id="IPR002502">
    <property type="entry name" value="Amidase_domain"/>
</dbReference>
<name>A0A1G9KIS5_STREI</name>
<dbReference type="SMART" id="SM00644">
    <property type="entry name" value="Ami_2"/>
    <property type="match status" value="1"/>
</dbReference>
<dbReference type="GO" id="GO:0008745">
    <property type="term" value="F:N-acetylmuramoyl-L-alanine amidase activity"/>
    <property type="evidence" value="ECO:0007669"/>
    <property type="project" value="InterPro"/>
</dbReference>
<keyword evidence="1" id="KW-0472">Membrane</keyword>
<dbReference type="EMBL" id="FNGX01000002">
    <property type="protein sequence ID" value="SDL49539.1"/>
    <property type="molecule type" value="Genomic_DNA"/>
</dbReference>